<evidence type="ECO:0000313" key="2">
    <source>
        <dbReference type="EMBL" id="KAK9993890.1"/>
    </source>
</evidence>
<accession>A0AAW2C6M8</accession>
<dbReference type="InterPro" id="IPR053151">
    <property type="entry name" value="RNase_H-like"/>
</dbReference>
<dbReference type="CDD" id="cd06222">
    <property type="entry name" value="RNase_H_like"/>
    <property type="match status" value="1"/>
</dbReference>
<dbReference type="InterPro" id="IPR002156">
    <property type="entry name" value="RNaseH_domain"/>
</dbReference>
<dbReference type="Pfam" id="PF13456">
    <property type="entry name" value="RVT_3"/>
    <property type="match status" value="1"/>
</dbReference>
<name>A0AAW2C6M8_9ROSI</name>
<dbReference type="GO" id="GO:0003676">
    <property type="term" value="F:nucleic acid binding"/>
    <property type="evidence" value="ECO:0007669"/>
    <property type="project" value="InterPro"/>
</dbReference>
<comment type="caution">
    <text evidence="2">The sequence shown here is derived from an EMBL/GenBank/DDBJ whole genome shotgun (WGS) entry which is preliminary data.</text>
</comment>
<dbReference type="Gene3D" id="3.30.420.10">
    <property type="entry name" value="Ribonuclease H-like superfamily/Ribonuclease H"/>
    <property type="match status" value="1"/>
</dbReference>
<feature type="domain" description="RNase H type-1" evidence="1">
    <location>
        <begin position="68"/>
        <end position="128"/>
    </location>
</feature>
<evidence type="ECO:0000259" key="1">
    <source>
        <dbReference type="Pfam" id="PF13456"/>
    </source>
</evidence>
<dbReference type="InterPro" id="IPR036397">
    <property type="entry name" value="RNaseH_sf"/>
</dbReference>
<dbReference type="PANTHER" id="PTHR47723:SF19">
    <property type="entry name" value="POLYNUCLEOTIDYL TRANSFERASE, RIBONUCLEASE H-LIKE SUPERFAMILY PROTEIN"/>
    <property type="match status" value="1"/>
</dbReference>
<organism evidence="2 3">
    <name type="scientific">Lithocarpus litseifolius</name>
    <dbReference type="NCBI Taxonomy" id="425828"/>
    <lineage>
        <taxon>Eukaryota</taxon>
        <taxon>Viridiplantae</taxon>
        <taxon>Streptophyta</taxon>
        <taxon>Embryophyta</taxon>
        <taxon>Tracheophyta</taxon>
        <taxon>Spermatophyta</taxon>
        <taxon>Magnoliopsida</taxon>
        <taxon>eudicotyledons</taxon>
        <taxon>Gunneridae</taxon>
        <taxon>Pentapetalae</taxon>
        <taxon>rosids</taxon>
        <taxon>fabids</taxon>
        <taxon>Fagales</taxon>
        <taxon>Fagaceae</taxon>
        <taxon>Lithocarpus</taxon>
    </lineage>
</organism>
<dbReference type="EMBL" id="JAZDWU010000008">
    <property type="protein sequence ID" value="KAK9993890.1"/>
    <property type="molecule type" value="Genomic_DNA"/>
</dbReference>
<gene>
    <name evidence="2" type="ORF">SO802_023593</name>
</gene>
<dbReference type="InterPro" id="IPR012337">
    <property type="entry name" value="RNaseH-like_sf"/>
</dbReference>
<sequence length="170" mass="18942">MQATKFLHCVNYPRNSRRLVIKQVRWERPGEGWLKLNMDGAVNDTLNSAGAGGVLRDDKGNRVMNLNAFIIELDAKALVDALNNPSYANSVMFPLVDDCRHLASKIPRLCIRHIYPEANKCADRLAKLGLQQSLDFVIHSSLPVDIIASFEADCQGMFVNRLCPDSCISV</sequence>
<protein>
    <recommendedName>
        <fullName evidence="1">RNase H type-1 domain-containing protein</fullName>
    </recommendedName>
</protein>
<reference evidence="2 3" key="1">
    <citation type="submission" date="2024-01" db="EMBL/GenBank/DDBJ databases">
        <title>A telomere-to-telomere, gap-free genome of sweet tea (Lithocarpus litseifolius).</title>
        <authorList>
            <person name="Zhou J."/>
        </authorList>
    </citation>
    <scope>NUCLEOTIDE SEQUENCE [LARGE SCALE GENOMIC DNA]</scope>
    <source>
        <strain evidence="2">Zhou-2022a</strain>
        <tissue evidence="2">Leaf</tissue>
    </source>
</reference>
<dbReference type="PANTHER" id="PTHR47723">
    <property type="entry name" value="OS05G0353850 PROTEIN"/>
    <property type="match status" value="1"/>
</dbReference>
<dbReference type="SUPFAM" id="SSF53098">
    <property type="entry name" value="Ribonuclease H-like"/>
    <property type="match status" value="1"/>
</dbReference>
<proteinExistence type="predicted"/>
<dbReference type="AlphaFoldDB" id="A0AAW2C6M8"/>
<keyword evidence="3" id="KW-1185">Reference proteome</keyword>
<dbReference type="GO" id="GO:0004523">
    <property type="term" value="F:RNA-DNA hybrid ribonuclease activity"/>
    <property type="evidence" value="ECO:0007669"/>
    <property type="project" value="InterPro"/>
</dbReference>
<evidence type="ECO:0000313" key="3">
    <source>
        <dbReference type="Proteomes" id="UP001459277"/>
    </source>
</evidence>
<dbReference type="InterPro" id="IPR044730">
    <property type="entry name" value="RNase_H-like_dom_plant"/>
</dbReference>
<dbReference type="Proteomes" id="UP001459277">
    <property type="component" value="Unassembled WGS sequence"/>
</dbReference>